<reference evidence="1 2" key="1">
    <citation type="submission" date="2015-01" db="EMBL/GenBank/DDBJ databases">
        <authorList>
            <person name="Xiang T."/>
            <person name="Song Y."/>
            <person name="Huang L."/>
            <person name="Wang B."/>
            <person name="Wu P."/>
        </authorList>
    </citation>
    <scope>NUCLEOTIDE SEQUENCE [LARGE SCALE GENOMIC DNA]</scope>
    <source>
        <strain evidence="1 2">Cc12</strain>
    </source>
</reference>
<dbReference type="GeneID" id="69579703"/>
<dbReference type="PROSITE" id="PS51257">
    <property type="entry name" value="PROKAR_LIPOPROTEIN"/>
    <property type="match status" value="1"/>
</dbReference>
<organism evidence="1 2">
    <name type="scientific">Capnocytophaga canimorsus</name>
    <dbReference type="NCBI Taxonomy" id="28188"/>
    <lineage>
        <taxon>Bacteria</taxon>
        <taxon>Pseudomonadati</taxon>
        <taxon>Bacteroidota</taxon>
        <taxon>Flavobacteriia</taxon>
        <taxon>Flavobacteriales</taxon>
        <taxon>Flavobacteriaceae</taxon>
        <taxon>Capnocytophaga</taxon>
    </lineage>
</organism>
<protein>
    <submittedName>
        <fullName evidence="1">Uncharacterized protein</fullName>
    </submittedName>
</protein>
<dbReference type="Proteomes" id="UP000044026">
    <property type="component" value="Unassembled WGS sequence"/>
</dbReference>
<evidence type="ECO:0000313" key="1">
    <source>
        <dbReference type="EMBL" id="CEN34037.1"/>
    </source>
</evidence>
<dbReference type="EMBL" id="CDOE01000046">
    <property type="protein sequence ID" value="CEN34037.1"/>
    <property type="molecule type" value="Genomic_DNA"/>
</dbReference>
<gene>
    <name evidence="1" type="ORF">CCAN12_500031</name>
</gene>
<evidence type="ECO:0000313" key="2">
    <source>
        <dbReference type="Proteomes" id="UP000044026"/>
    </source>
</evidence>
<name>A0A0B7H7X2_9FLAO</name>
<dbReference type="AlphaFoldDB" id="A0A0B7H7X2"/>
<proteinExistence type="predicted"/>
<accession>A0A0B7H7X2</accession>
<sequence>MARVLLSVFLSLFLLSACDDGDLEIETISFDNLNVSSCTNDVTATFLFKSTGKQALILDLPQDVIKNEAGIYTGEIPTNFKLFYRNFNEAVNTAYFCSNYPPASPWVISQLSATGGKVKIVTKAIRNESDNQIIRYDHLITISELVIKNNDGSKLIDSEFIFGTYQTNPN</sequence>
<dbReference type="RefSeq" id="WP_041999259.1">
    <property type="nucleotide sequence ID" value="NZ_CP022382.1"/>
</dbReference>